<dbReference type="PROSITE" id="PS50005">
    <property type="entry name" value="TPR"/>
    <property type="match status" value="1"/>
</dbReference>
<dbReference type="AlphaFoldDB" id="A0A4Y7RLA4"/>
<keyword evidence="5" id="KW-0808">Transferase</keyword>
<dbReference type="Proteomes" id="UP000297597">
    <property type="component" value="Unassembled WGS sequence"/>
</dbReference>
<dbReference type="InterPro" id="IPR011990">
    <property type="entry name" value="TPR-like_helical_dom_sf"/>
</dbReference>
<organism evidence="5 6">
    <name type="scientific">Pelotomaculum propionicicum</name>
    <dbReference type="NCBI Taxonomy" id="258475"/>
    <lineage>
        <taxon>Bacteria</taxon>
        <taxon>Bacillati</taxon>
        <taxon>Bacillota</taxon>
        <taxon>Clostridia</taxon>
        <taxon>Eubacteriales</taxon>
        <taxon>Desulfotomaculaceae</taxon>
        <taxon>Pelotomaculum</taxon>
    </lineage>
</organism>
<gene>
    <name evidence="5" type="primary">sunS_2</name>
    <name evidence="5" type="ORF">Pmgp_03065</name>
</gene>
<dbReference type="SUPFAM" id="SSF48452">
    <property type="entry name" value="TPR-like"/>
    <property type="match status" value="1"/>
</dbReference>
<dbReference type="SUPFAM" id="SSF53448">
    <property type="entry name" value="Nucleotide-diphospho-sugar transferases"/>
    <property type="match status" value="1"/>
</dbReference>
<name>A0A4Y7RLA4_9FIRM</name>
<dbReference type="PANTHER" id="PTHR43630">
    <property type="entry name" value="POLY-BETA-1,6-N-ACETYL-D-GLUCOSAMINE SYNTHASE"/>
    <property type="match status" value="1"/>
</dbReference>
<keyword evidence="2 3" id="KW-0802">TPR repeat</keyword>
<evidence type="ECO:0000256" key="3">
    <source>
        <dbReference type="PROSITE-ProRule" id="PRU00339"/>
    </source>
</evidence>
<comment type="caution">
    <text evidence="5">The sequence shown here is derived from an EMBL/GenBank/DDBJ whole genome shotgun (WGS) entry which is preliminary data.</text>
</comment>
<dbReference type="InterPro" id="IPR019734">
    <property type="entry name" value="TPR_rpt"/>
</dbReference>
<dbReference type="InterPro" id="IPR013105">
    <property type="entry name" value="TPR_2"/>
</dbReference>
<dbReference type="PANTHER" id="PTHR43630:SF2">
    <property type="entry name" value="GLYCOSYLTRANSFERASE"/>
    <property type="match status" value="1"/>
</dbReference>
<evidence type="ECO:0000259" key="4">
    <source>
        <dbReference type="Pfam" id="PF00535"/>
    </source>
</evidence>
<keyword evidence="6" id="KW-1185">Reference proteome</keyword>
<dbReference type="InterPro" id="IPR001173">
    <property type="entry name" value="Glyco_trans_2-like"/>
</dbReference>
<dbReference type="EMBL" id="QFFZ01000045">
    <property type="protein sequence ID" value="TEB09520.1"/>
    <property type="molecule type" value="Genomic_DNA"/>
</dbReference>
<dbReference type="EC" id="2.4.1.-" evidence="5"/>
<dbReference type="Pfam" id="PF07719">
    <property type="entry name" value="TPR_2"/>
    <property type="match status" value="1"/>
</dbReference>
<sequence>MRGAISLAMIVRNEAENLKSCLDSVSGQVDEIIIVDTGSTDGTVEIARLYTDKVYSYHWADDFSAARNYAIEKAKGEWILCLDADETLDLATGDLKSLLAGENQLEAYLLPLNNPTTESTGEYNRFLVLRLFKNNGRYRFQGKIHEQICISENGVVGIADKPVIRHKLITARERNRKRGRNLALLKNVFSEDPQNYFIQYYIGVEWLMLGKPGKALPYFQQAYENLTDEHLLFRSPALRYLIICLKDLGRTNEAIDLCREAVLRYPAFTDVYYLCGVLHEEKKDYRTAIEWLNQAVGRGTPPALYSHMNGAGGFLAYSHLGFCHGMLGQSEEARKSYERALEANPSYIFPVYNYFLIVMAKHGPYSAWERFKAKGYLNRIDLALAAANLFFVSGYPELACRCLGNCAISRARDEEYRYYWGKYNIYAGRLRQGLKCLRTISGESGFYIPAQIHQAIALLLLGSCQEVKALALMLWKNHAARCHAFVLLVLTGLMERRGDVKYPQKVHGIELPKIAAEILEECGHYHPVNKRIKDNTRFHRLIGSLESIIKNTSPGGCLILMDYYRGKALGTKRFYEYKFEPAGVSYE</sequence>
<dbReference type="Gene3D" id="1.25.40.10">
    <property type="entry name" value="Tetratricopeptide repeat domain"/>
    <property type="match status" value="2"/>
</dbReference>
<evidence type="ECO:0000256" key="2">
    <source>
        <dbReference type="ARBA" id="ARBA00022803"/>
    </source>
</evidence>
<dbReference type="SMART" id="SM00028">
    <property type="entry name" value="TPR"/>
    <property type="match status" value="4"/>
</dbReference>
<dbReference type="InterPro" id="IPR029044">
    <property type="entry name" value="Nucleotide-diphossugar_trans"/>
</dbReference>
<evidence type="ECO:0000313" key="6">
    <source>
        <dbReference type="Proteomes" id="UP000297597"/>
    </source>
</evidence>
<dbReference type="RefSeq" id="WP_134214893.1">
    <property type="nucleotide sequence ID" value="NZ_QFFZ01000045.1"/>
</dbReference>
<dbReference type="Pfam" id="PF13432">
    <property type="entry name" value="TPR_16"/>
    <property type="match status" value="1"/>
</dbReference>
<keyword evidence="1" id="KW-0677">Repeat</keyword>
<reference evidence="5 6" key="1">
    <citation type="journal article" date="2018" name="Environ. Microbiol.">
        <title>Novel energy conservation strategies and behaviour of Pelotomaculum schinkii driving syntrophic propionate catabolism.</title>
        <authorList>
            <person name="Hidalgo-Ahumada C.A.P."/>
            <person name="Nobu M.K."/>
            <person name="Narihiro T."/>
            <person name="Tamaki H."/>
            <person name="Liu W.T."/>
            <person name="Kamagata Y."/>
            <person name="Stams A.J.M."/>
            <person name="Imachi H."/>
            <person name="Sousa D.Z."/>
        </authorList>
    </citation>
    <scope>NUCLEOTIDE SEQUENCE [LARGE SCALE GENOMIC DNA]</scope>
    <source>
        <strain evidence="5 6">MGP</strain>
    </source>
</reference>
<dbReference type="GO" id="GO:0016757">
    <property type="term" value="F:glycosyltransferase activity"/>
    <property type="evidence" value="ECO:0007669"/>
    <property type="project" value="UniProtKB-KW"/>
</dbReference>
<evidence type="ECO:0000313" key="5">
    <source>
        <dbReference type="EMBL" id="TEB09520.1"/>
    </source>
</evidence>
<accession>A0A4Y7RLA4</accession>
<proteinExistence type="predicted"/>
<feature type="repeat" description="TPR" evidence="3">
    <location>
        <begin position="314"/>
        <end position="347"/>
    </location>
</feature>
<evidence type="ECO:0000256" key="1">
    <source>
        <dbReference type="ARBA" id="ARBA00022737"/>
    </source>
</evidence>
<protein>
    <submittedName>
        <fullName evidence="5">SPBc2 prophage-derived glycosyltransferase SunS</fullName>
        <ecNumber evidence="5">2.4.1.-</ecNumber>
    </submittedName>
</protein>
<dbReference type="Pfam" id="PF00535">
    <property type="entry name" value="Glycos_transf_2"/>
    <property type="match status" value="1"/>
</dbReference>
<feature type="domain" description="Glycosyltransferase 2-like" evidence="4">
    <location>
        <begin position="6"/>
        <end position="88"/>
    </location>
</feature>
<dbReference type="CDD" id="cd02511">
    <property type="entry name" value="Beta4Glucosyltransferase"/>
    <property type="match status" value="1"/>
</dbReference>
<dbReference type="Gene3D" id="3.90.550.10">
    <property type="entry name" value="Spore Coat Polysaccharide Biosynthesis Protein SpsA, Chain A"/>
    <property type="match status" value="1"/>
</dbReference>
<keyword evidence="5" id="KW-0328">Glycosyltransferase</keyword>
<dbReference type="OrthoDB" id="9815923at2"/>